<protein>
    <submittedName>
        <fullName evidence="2">Uncharacterized protein</fullName>
    </submittedName>
</protein>
<evidence type="ECO:0000313" key="2">
    <source>
        <dbReference type="EMBL" id="KIJ34710.1"/>
    </source>
</evidence>
<feature type="non-terminal residue" evidence="2">
    <location>
        <position position="114"/>
    </location>
</feature>
<proteinExistence type="predicted"/>
<keyword evidence="3" id="KW-1185">Reference proteome</keyword>
<reference evidence="2 3" key="1">
    <citation type="submission" date="2014-06" db="EMBL/GenBank/DDBJ databases">
        <title>Evolutionary Origins and Diversification of the Mycorrhizal Mutualists.</title>
        <authorList>
            <consortium name="DOE Joint Genome Institute"/>
            <consortium name="Mycorrhizal Genomics Consortium"/>
            <person name="Kohler A."/>
            <person name="Kuo A."/>
            <person name="Nagy L.G."/>
            <person name="Floudas D."/>
            <person name="Copeland A."/>
            <person name="Barry K.W."/>
            <person name="Cichocki N."/>
            <person name="Veneault-Fourrey C."/>
            <person name="LaButti K."/>
            <person name="Lindquist E.A."/>
            <person name="Lipzen A."/>
            <person name="Lundell T."/>
            <person name="Morin E."/>
            <person name="Murat C."/>
            <person name="Riley R."/>
            <person name="Ohm R."/>
            <person name="Sun H."/>
            <person name="Tunlid A."/>
            <person name="Henrissat B."/>
            <person name="Grigoriev I.V."/>
            <person name="Hibbett D.S."/>
            <person name="Martin F."/>
        </authorList>
    </citation>
    <scope>NUCLEOTIDE SEQUENCE [LARGE SCALE GENOMIC DNA]</scope>
    <source>
        <strain evidence="2 3">SS14</strain>
    </source>
</reference>
<evidence type="ECO:0000313" key="3">
    <source>
        <dbReference type="Proteomes" id="UP000054279"/>
    </source>
</evidence>
<dbReference type="OrthoDB" id="3534988at2759"/>
<feature type="region of interest" description="Disordered" evidence="1">
    <location>
        <begin position="1"/>
        <end position="26"/>
    </location>
</feature>
<dbReference type="Proteomes" id="UP000054279">
    <property type="component" value="Unassembled WGS sequence"/>
</dbReference>
<accession>A0A0C9VB41</accession>
<dbReference type="EMBL" id="KN837197">
    <property type="protein sequence ID" value="KIJ34710.1"/>
    <property type="molecule type" value="Genomic_DNA"/>
</dbReference>
<dbReference type="AlphaFoldDB" id="A0A0C9VB41"/>
<sequence length="114" mass="12553">MSSSMLKERGFEDSEGNYYSSYPNTSMLTKDRPIYEGLDDSMWSDPNLTSDHPALLGIHGWLPPQPNIPSFSPASLNLTYAKVLSTWNISDSYGWDFPLLAMTAARAVGDTDGA</sequence>
<organism evidence="2 3">
    <name type="scientific">Sphaerobolus stellatus (strain SS14)</name>
    <dbReference type="NCBI Taxonomy" id="990650"/>
    <lineage>
        <taxon>Eukaryota</taxon>
        <taxon>Fungi</taxon>
        <taxon>Dikarya</taxon>
        <taxon>Basidiomycota</taxon>
        <taxon>Agaricomycotina</taxon>
        <taxon>Agaricomycetes</taxon>
        <taxon>Phallomycetidae</taxon>
        <taxon>Geastrales</taxon>
        <taxon>Sphaerobolaceae</taxon>
        <taxon>Sphaerobolus</taxon>
    </lineage>
</organism>
<name>A0A0C9VB41_SPHS4</name>
<evidence type="ECO:0000256" key="1">
    <source>
        <dbReference type="SAM" id="MobiDB-lite"/>
    </source>
</evidence>
<feature type="compositionally biased region" description="Basic and acidic residues" evidence="1">
    <location>
        <begin position="1"/>
        <end position="12"/>
    </location>
</feature>
<feature type="compositionally biased region" description="Polar residues" evidence="1">
    <location>
        <begin position="17"/>
        <end position="26"/>
    </location>
</feature>
<gene>
    <name evidence="2" type="ORF">M422DRAFT_263274</name>
</gene>
<dbReference type="HOGENOM" id="CLU_2127081_0_0_1"/>